<organism evidence="2 3">
    <name type="scientific">Fimbriimonas ginsengisoli</name>
    <dbReference type="NCBI Taxonomy" id="1005039"/>
    <lineage>
        <taxon>Bacteria</taxon>
        <taxon>Bacillati</taxon>
        <taxon>Armatimonadota</taxon>
        <taxon>Fimbriimonadia</taxon>
        <taxon>Fimbriimonadales</taxon>
        <taxon>Fimbriimonadaceae</taxon>
        <taxon>Fimbriimonas</taxon>
    </lineage>
</organism>
<dbReference type="Proteomes" id="UP000727962">
    <property type="component" value="Unassembled WGS sequence"/>
</dbReference>
<proteinExistence type="predicted"/>
<dbReference type="AlphaFoldDB" id="A0A931LTI3"/>
<comment type="caution">
    <text evidence="2">The sequence shown here is derived from an EMBL/GenBank/DDBJ whole genome shotgun (WGS) entry which is preliminary data.</text>
</comment>
<feature type="chain" id="PRO_5037197162" description="TolC family protein" evidence="1">
    <location>
        <begin position="21"/>
        <end position="140"/>
    </location>
</feature>
<evidence type="ECO:0008006" key="4">
    <source>
        <dbReference type="Google" id="ProtNLM"/>
    </source>
</evidence>
<evidence type="ECO:0000313" key="2">
    <source>
        <dbReference type="EMBL" id="MBI1755904.1"/>
    </source>
</evidence>
<evidence type="ECO:0000256" key="1">
    <source>
        <dbReference type="SAM" id="SignalP"/>
    </source>
</evidence>
<gene>
    <name evidence="2" type="ORF">HYR64_02210</name>
</gene>
<reference evidence="2" key="1">
    <citation type="submission" date="2020-07" db="EMBL/GenBank/DDBJ databases">
        <title>Huge and variable diversity of episymbiotic CPR bacteria and DPANN archaea in groundwater ecosystems.</title>
        <authorList>
            <person name="He C.Y."/>
            <person name="Keren R."/>
            <person name="Whittaker M."/>
            <person name="Farag I.F."/>
            <person name="Doudna J."/>
            <person name="Cate J.H.D."/>
            <person name="Banfield J.F."/>
        </authorList>
    </citation>
    <scope>NUCLEOTIDE SEQUENCE</scope>
    <source>
        <strain evidence="2">NC_groundwater_17_Pr7_B-0.1um_64_12</strain>
    </source>
</reference>
<accession>A0A931LTI3</accession>
<protein>
    <recommendedName>
        <fullName evidence="4">TolC family protein</fullName>
    </recommendedName>
</protein>
<evidence type="ECO:0000313" key="3">
    <source>
        <dbReference type="Proteomes" id="UP000727962"/>
    </source>
</evidence>
<dbReference type="EMBL" id="JACOSL010000015">
    <property type="protein sequence ID" value="MBI1755904.1"/>
    <property type="molecule type" value="Genomic_DNA"/>
</dbReference>
<feature type="signal peptide" evidence="1">
    <location>
        <begin position="1"/>
        <end position="20"/>
    </location>
</feature>
<keyword evidence="1" id="KW-0732">Signal</keyword>
<name>A0A931LTI3_FIMGI</name>
<sequence>MSKRALFTLIVAASAIPSFSTGGTMEALVGIQPEVVQEIQAAQRSLEDGQFDLAAAQANLILLSRPLRVSVTFNDVPRRQVKDCEHALGDAIDMWQRATDGKRDSNGPAMASKQMCASPSSPMSWIAVCPSAALSVGVGP</sequence>